<protein>
    <recommendedName>
        <fullName evidence="2">Peptidase S9 prolyl oligopeptidase catalytic domain-containing protein</fullName>
    </recommendedName>
</protein>
<gene>
    <name evidence="3" type="ORF">A2V97_02160</name>
</gene>
<evidence type="ECO:0000259" key="2">
    <source>
        <dbReference type="Pfam" id="PF00326"/>
    </source>
</evidence>
<dbReference type="EMBL" id="MGFX01000006">
    <property type="protein sequence ID" value="OGM15411.1"/>
    <property type="molecule type" value="Genomic_DNA"/>
</dbReference>
<dbReference type="InterPro" id="IPR001375">
    <property type="entry name" value="Peptidase_S9_cat"/>
</dbReference>
<sequence>MKRILSAIFIFVLGAGSVYLLLNFFPKETQAPPFINQIKPRPLDKYTIENLSYSDIPMSQIEIAETVKDEVGFSSLTFSFNLDPALTGKEKKKVTGLLNIPKGEGPFPLVVMFRGYVDQEIYKTGDGTKRAGEYFASNGYITIAPDFLGYGGSDAEAGSIFESRFQTYTTALTLLKSLDSIDKWDKKNTLIWGHSNGGQIALTVLEVTQQPYPTVLWAPVSKPFPYSILYYTDESEDRGKLIRRELAKFEELYDPDLYAIDLNYHKIKAPIELHQGTNDDAVPAIWSEELANSLLNLKLDLNYYVYQKADHNLNLSWDVVVARNIVFFHKHLTNTF</sequence>
<dbReference type="InterPro" id="IPR050261">
    <property type="entry name" value="FrsA_esterase"/>
</dbReference>
<feature type="domain" description="Peptidase S9 prolyl oligopeptidase catalytic" evidence="2">
    <location>
        <begin position="134"/>
        <end position="314"/>
    </location>
</feature>
<dbReference type="GO" id="GO:0008236">
    <property type="term" value="F:serine-type peptidase activity"/>
    <property type="evidence" value="ECO:0007669"/>
    <property type="project" value="InterPro"/>
</dbReference>
<comment type="caution">
    <text evidence="3">The sequence shown here is derived from an EMBL/GenBank/DDBJ whole genome shotgun (WGS) entry which is preliminary data.</text>
</comment>
<accession>A0A1F7XK39</accession>
<dbReference type="GO" id="GO:0052689">
    <property type="term" value="F:carboxylic ester hydrolase activity"/>
    <property type="evidence" value="ECO:0007669"/>
    <property type="project" value="UniProtKB-ARBA"/>
</dbReference>
<name>A0A1F7XK39_9BACT</name>
<dbReference type="Pfam" id="PF00326">
    <property type="entry name" value="Peptidase_S9"/>
    <property type="match status" value="1"/>
</dbReference>
<dbReference type="AlphaFoldDB" id="A0A1F7XK39"/>
<proteinExistence type="predicted"/>
<dbReference type="GO" id="GO:0006508">
    <property type="term" value="P:proteolysis"/>
    <property type="evidence" value="ECO:0007669"/>
    <property type="project" value="InterPro"/>
</dbReference>
<evidence type="ECO:0000256" key="1">
    <source>
        <dbReference type="ARBA" id="ARBA00022801"/>
    </source>
</evidence>
<dbReference type="STRING" id="1802485.A2V97_02160"/>
<dbReference type="Proteomes" id="UP000177382">
    <property type="component" value="Unassembled WGS sequence"/>
</dbReference>
<keyword evidence="1" id="KW-0378">Hydrolase</keyword>
<organism evidence="3 4">
    <name type="scientific">Candidatus Woesebacteria bacterium RBG_16_42_24</name>
    <dbReference type="NCBI Taxonomy" id="1802485"/>
    <lineage>
        <taxon>Bacteria</taxon>
        <taxon>Candidatus Woeseibacteriota</taxon>
    </lineage>
</organism>
<dbReference type="InterPro" id="IPR029058">
    <property type="entry name" value="AB_hydrolase_fold"/>
</dbReference>
<reference evidence="3 4" key="1">
    <citation type="journal article" date="2016" name="Nat. Commun.">
        <title>Thousands of microbial genomes shed light on interconnected biogeochemical processes in an aquifer system.</title>
        <authorList>
            <person name="Anantharaman K."/>
            <person name="Brown C.T."/>
            <person name="Hug L.A."/>
            <person name="Sharon I."/>
            <person name="Castelle C.J."/>
            <person name="Probst A.J."/>
            <person name="Thomas B.C."/>
            <person name="Singh A."/>
            <person name="Wilkins M.J."/>
            <person name="Karaoz U."/>
            <person name="Brodie E.L."/>
            <person name="Williams K.H."/>
            <person name="Hubbard S.S."/>
            <person name="Banfield J.F."/>
        </authorList>
    </citation>
    <scope>NUCLEOTIDE SEQUENCE [LARGE SCALE GENOMIC DNA]</scope>
</reference>
<dbReference type="PANTHER" id="PTHR22946:SF9">
    <property type="entry name" value="POLYKETIDE TRANSFERASE AF380"/>
    <property type="match status" value="1"/>
</dbReference>
<dbReference type="Gene3D" id="3.40.50.1820">
    <property type="entry name" value="alpha/beta hydrolase"/>
    <property type="match status" value="1"/>
</dbReference>
<evidence type="ECO:0000313" key="4">
    <source>
        <dbReference type="Proteomes" id="UP000177382"/>
    </source>
</evidence>
<evidence type="ECO:0000313" key="3">
    <source>
        <dbReference type="EMBL" id="OGM15411.1"/>
    </source>
</evidence>
<dbReference type="SUPFAM" id="SSF53474">
    <property type="entry name" value="alpha/beta-Hydrolases"/>
    <property type="match status" value="1"/>
</dbReference>
<dbReference type="PANTHER" id="PTHR22946">
    <property type="entry name" value="DIENELACTONE HYDROLASE DOMAIN-CONTAINING PROTEIN-RELATED"/>
    <property type="match status" value="1"/>
</dbReference>